<evidence type="ECO:0000256" key="1">
    <source>
        <dbReference type="SAM" id="MobiDB-lite"/>
    </source>
</evidence>
<dbReference type="Proteomes" id="UP001151287">
    <property type="component" value="Unassembled WGS sequence"/>
</dbReference>
<dbReference type="InterPro" id="IPR032474">
    <property type="entry name" value="Argonaute_N"/>
</dbReference>
<dbReference type="AlphaFoldDB" id="A0A9Q0C8A0"/>
<feature type="region of interest" description="Disordered" evidence="1">
    <location>
        <begin position="26"/>
        <end position="46"/>
    </location>
</feature>
<evidence type="ECO:0000259" key="2">
    <source>
        <dbReference type="Pfam" id="PF16486"/>
    </source>
</evidence>
<protein>
    <recommendedName>
        <fullName evidence="2">Protein argonaute N-terminal domain-containing protein</fullName>
    </recommendedName>
</protein>
<accession>A0A9Q0C8A0</accession>
<comment type="caution">
    <text evidence="3">The sequence shown here is derived from an EMBL/GenBank/DDBJ whole genome shotgun (WGS) entry which is preliminary data.</text>
</comment>
<keyword evidence="4" id="KW-1185">Reference proteome</keyword>
<dbReference type="OrthoDB" id="693496at2759"/>
<reference evidence="3" key="1">
    <citation type="journal article" date="2022" name="Cell">
        <title>Repeat-based holocentromeres influence genome architecture and karyotype evolution.</title>
        <authorList>
            <person name="Hofstatter P.G."/>
            <person name="Thangavel G."/>
            <person name="Lux T."/>
            <person name="Neumann P."/>
            <person name="Vondrak T."/>
            <person name="Novak P."/>
            <person name="Zhang M."/>
            <person name="Costa L."/>
            <person name="Castellani M."/>
            <person name="Scott A."/>
            <person name="Toegelov H."/>
            <person name="Fuchs J."/>
            <person name="Mata-Sucre Y."/>
            <person name="Dias Y."/>
            <person name="Vanzela A.L.L."/>
            <person name="Huettel B."/>
            <person name="Almeida C.C.S."/>
            <person name="Simkova H."/>
            <person name="Souza G."/>
            <person name="Pedrosa-Harand A."/>
            <person name="Macas J."/>
            <person name="Mayer K.F.X."/>
            <person name="Houben A."/>
            <person name="Marques A."/>
        </authorList>
    </citation>
    <scope>NUCLEOTIDE SEQUENCE</scope>
    <source>
        <strain evidence="3">RhyBre1mFocal</strain>
    </source>
</reference>
<sequence>MMERALFSLGPLPQKNFDVVFEDLSSGRTRRGSPGRSPGGRDRARLHKPYSTKTFKVVLKFATKIPISVIAQAMKGHQSENAQEAFRVLDIILRQHSAA</sequence>
<gene>
    <name evidence="3" type="ORF">LUZ63_013306</name>
</gene>
<name>A0A9Q0C8A0_9POAL</name>
<evidence type="ECO:0000313" key="3">
    <source>
        <dbReference type="EMBL" id="KAJ1689151.1"/>
    </source>
</evidence>
<proteinExistence type="predicted"/>
<feature type="domain" description="Protein argonaute N-terminal" evidence="2">
    <location>
        <begin position="4"/>
        <end position="93"/>
    </location>
</feature>
<evidence type="ECO:0000313" key="4">
    <source>
        <dbReference type="Proteomes" id="UP001151287"/>
    </source>
</evidence>
<dbReference type="EMBL" id="JAMQYH010000004">
    <property type="protein sequence ID" value="KAJ1689151.1"/>
    <property type="molecule type" value="Genomic_DNA"/>
</dbReference>
<dbReference type="Pfam" id="PF16486">
    <property type="entry name" value="ArgoN"/>
    <property type="match status" value="1"/>
</dbReference>
<organism evidence="3 4">
    <name type="scientific">Rhynchospora breviuscula</name>
    <dbReference type="NCBI Taxonomy" id="2022672"/>
    <lineage>
        <taxon>Eukaryota</taxon>
        <taxon>Viridiplantae</taxon>
        <taxon>Streptophyta</taxon>
        <taxon>Embryophyta</taxon>
        <taxon>Tracheophyta</taxon>
        <taxon>Spermatophyta</taxon>
        <taxon>Magnoliopsida</taxon>
        <taxon>Liliopsida</taxon>
        <taxon>Poales</taxon>
        <taxon>Cyperaceae</taxon>
        <taxon>Cyperoideae</taxon>
        <taxon>Rhynchosporeae</taxon>
        <taxon>Rhynchospora</taxon>
    </lineage>
</organism>